<comment type="caution">
    <text evidence="4">The sequence shown here is derived from an EMBL/GenBank/DDBJ whole genome shotgun (WGS) entry which is preliminary data.</text>
</comment>
<feature type="domain" description="Alcohol dehydrogenase iron-type/glycerol dehydrogenase GldA" evidence="2">
    <location>
        <begin position="9"/>
        <end position="177"/>
    </location>
</feature>
<dbReference type="InterPro" id="IPR001670">
    <property type="entry name" value="ADH_Fe/GldA"/>
</dbReference>
<accession>A0ABN1G976</accession>
<organism evidence="4 5">
    <name type="scientific">Virgibacillus siamensis</name>
    <dbReference type="NCBI Taxonomy" id="480071"/>
    <lineage>
        <taxon>Bacteria</taxon>
        <taxon>Bacillati</taxon>
        <taxon>Bacillota</taxon>
        <taxon>Bacilli</taxon>
        <taxon>Bacillales</taxon>
        <taxon>Bacillaceae</taxon>
        <taxon>Virgibacillus</taxon>
    </lineage>
</organism>
<evidence type="ECO:0000313" key="4">
    <source>
        <dbReference type="EMBL" id="GAA0606598.1"/>
    </source>
</evidence>
<dbReference type="PROSITE" id="PS00913">
    <property type="entry name" value="ADH_IRON_1"/>
    <property type="match status" value="1"/>
</dbReference>
<dbReference type="PANTHER" id="PTHR43633">
    <property type="entry name" value="ALCOHOL DEHYDROGENASE YQHD"/>
    <property type="match status" value="1"/>
</dbReference>
<dbReference type="InterPro" id="IPR056798">
    <property type="entry name" value="ADH_Fe_C"/>
</dbReference>
<name>A0ABN1G976_9BACI</name>
<dbReference type="Gene3D" id="1.20.1090.10">
    <property type="entry name" value="Dehydroquinate synthase-like - alpha domain"/>
    <property type="match status" value="1"/>
</dbReference>
<dbReference type="SUPFAM" id="SSF56796">
    <property type="entry name" value="Dehydroquinate synthase-like"/>
    <property type="match status" value="1"/>
</dbReference>
<gene>
    <name evidence="4" type="ORF">GCM10009001_24780</name>
</gene>
<dbReference type="RefSeq" id="WP_343813537.1">
    <property type="nucleotide sequence ID" value="NZ_BAAADS010000018.1"/>
</dbReference>
<evidence type="ECO:0000313" key="5">
    <source>
        <dbReference type="Proteomes" id="UP001500866"/>
    </source>
</evidence>
<dbReference type="CDD" id="cd08187">
    <property type="entry name" value="BDH"/>
    <property type="match status" value="1"/>
</dbReference>
<dbReference type="InterPro" id="IPR018211">
    <property type="entry name" value="ADH_Fe_CS"/>
</dbReference>
<evidence type="ECO:0000259" key="3">
    <source>
        <dbReference type="Pfam" id="PF25137"/>
    </source>
</evidence>
<evidence type="ECO:0000259" key="2">
    <source>
        <dbReference type="Pfam" id="PF00465"/>
    </source>
</evidence>
<evidence type="ECO:0000256" key="1">
    <source>
        <dbReference type="ARBA" id="ARBA00023002"/>
    </source>
</evidence>
<proteinExistence type="predicted"/>
<dbReference type="InterPro" id="IPR044731">
    <property type="entry name" value="BDH-like"/>
</dbReference>
<dbReference type="PANTHER" id="PTHR43633:SF1">
    <property type="entry name" value="ALCOHOL DEHYDROGENASE YQHD"/>
    <property type="match status" value="1"/>
</dbReference>
<dbReference type="Gene3D" id="3.40.50.1970">
    <property type="match status" value="1"/>
</dbReference>
<dbReference type="EMBL" id="BAAADS010000018">
    <property type="protein sequence ID" value="GAA0606598.1"/>
    <property type="molecule type" value="Genomic_DNA"/>
</dbReference>
<keyword evidence="5" id="KW-1185">Reference proteome</keyword>
<reference evidence="4 5" key="1">
    <citation type="journal article" date="2019" name="Int. J. Syst. Evol. Microbiol.">
        <title>The Global Catalogue of Microorganisms (GCM) 10K type strain sequencing project: providing services to taxonomists for standard genome sequencing and annotation.</title>
        <authorList>
            <consortium name="The Broad Institute Genomics Platform"/>
            <consortium name="The Broad Institute Genome Sequencing Center for Infectious Disease"/>
            <person name="Wu L."/>
            <person name="Ma J."/>
        </authorList>
    </citation>
    <scope>NUCLEOTIDE SEQUENCE [LARGE SCALE GENOMIC DNA]</scope>
    <source>
        <strain evidence="4 5">JCM 15395</strain>
    </source>
</reference>
<sequence>MDNFTFHNPVKLFFGKNQLAALPGELSAYGKKVLLLYGGGSTKQNGIYDAIMEELRKVNAETEEISGIEPNPKLSTVRQAVEHCKQEGVDFLLAVGGGSVIDAAKAIAIGAKADADIWDIITKKEKPTDALPFGTVVTIASAGSEMNASSVITNWETNEKQGWSSPLTYPKFSILDPTFTYSVPKEQTAFGIVDIMAHVLENYFHHTSNTPVQDGLCESMLRNLVETGPRLLEEPDHYQYRETVMLNSVLARNGMINIGYKGDWGTHDLEHAVSAIHDIPHAGGIAILFPNWMEHVLDKQNAARFKQLAVRVFDISPEGKKDVDVALEGIAELRKFWNHLGAPEKLADYGITANHVEAIADKSVAAKPEYGKFKILNRQDSMEILKASL</sequence>
<keyword evidence="1" id="KW-0560">Oxidoreductase</keyword>
<dbReference type="Pfam" id="PF25137">
    <property type="entry name" value="ADH_Fe_C"/>
    <property type="match status" value="1"/>
</dbReference>
<dbReference type="Proteomes" id="UP001500866">
    <property type="component" value="Unassembled WGS sequence"/>
</dbReference>
<feature type="domain" description="Fe-containing alcohol dehydrogenase-like C-terminal" evidence="3">
    <location>
        <begin position="188"/>
        <end position="388"/>
    </location>
</feature>
<protein>
    <submittedName>
        <fullName evidence="4">Iron-containing alcohol dehydrogenase</fullName>
    </submittedName>
</protein>
<dbReference type="Pfam" id="PF00465">
    <property type="entry name" value="Fe-ADH"/>
    <property type="match status" value="1"/>
</dbReference>
<dbReference type="PROSITE" id="PS00060">
    <property type="entry name" value="ADH_IRON_2"/>
    <property type="match status" value="1"/>
</dbReference>